<dbReference type="STRING" id="180163.SAMN02745174_01703"/>
<keyword evidence="8" id="KW-1185">Reference proteome</keyword>
<dbReference type="PIRSF" id="PIRSF005485">
    <property type="entry name" value="HrcA"/>
    <property type="match status" value="1"/>
</dbReference>
<dbReference type="NCBIfam" id="TIGR00331">
    <property type="entry name" value="hrcA"/>
    <property type="match status" value="1"/>
</dbReference>
<feature type="domain" description="Heat-inducible transcription repressor HrcA C-terminal" evidence="6">
    <location>
        <begin position="105"/>
        <end position="305"/>
    </location>
</feature>
<dbReference type="InterPro" id="IPR002571">
    <property type="entry name" value="HrcA"/>
</dbReference>
<dbReference type="Proteomes" id="UP000191153">
    <property type="component" value="Unassembled WGS sequence"/>
</dbReference>
<evidence type="ECO:0000259" key="6">
    <source>
        <dbReference type="Pfam" id="PF01628"/>
    </source>
</evidence>
<dbReference type="SUPFAM" id="SSF46785">
    <property type="entry name" value="Winged helix' DNA-binding domain"/>
    <property type="match status" value="1"/>
</dbReference>
<dbReference type="PANTHER" id="PTHR34824">
    <property type="entry name" value="HEAT-INDUCIBLE TRANSCRIPTION REPRESSOR HRCA"/>
    <property type="match status" value="1"/>
</dbReference>
<dbReference type="Gene3D" id="1.10.10.10">
    <property type="entry name" value="Winged helix-like DNA-binding domain superfamily/Winged helix DNA-binding domain"/>
    <property type="match status" value="1"/>
</dbReference>
<proteinExistence type="inferred from homology"/>
<dbReference type="InterPro" id="IPR021153">
    <property type="entry name" value="HrcA_C"/>
</dbReference>
<dbReference type="InterPro" id="IPR029016">
    <property type="entry name" value="GAF-like_dom_sf"/>
</dbReference>
<comment type="function">
    <text evidence="5">Negative regulator of class I heat shock genes (grpE-dnaK-dnaJ and groELS operons). Prevents heat-shock induction of these operons.</text>
</comment>
<dbReference type="GO" id="GO:0003677">
    <property type="term" value="F:DNA binding"/>
    <property type="evidence" value="ECO:0007669"/>
    <property type="project" value="InterPro"/>
</dbReference>
<evidence type="ECO:0000256" key="5">
    <source>
        <dbReference type="HAMAP-Rule" id="MF_00081"/>
    </source>
</evidence>
<organism evidence="7 8">
    <name type="scientific">Cetobacterium ceti</name>
    <dbReference type="NCBI Taxonomy" id="180163"/>
    <lineage>
        <taxon>Bacteria</taxon>
        <taxon>Fusobacteriati</taxon>
        <taxon>Fusobacteriota</taxon>
        <taxon>Fusobacteriia</taxon>
        <taxon>Fusobacteriales</taxon>
        <taxon>Fusobacteriaceae</taxon>
        <taxon>Cetobacterium</taxon>
    </lineage>
</organism>
<dbReference type="EMBL" id="FUWX01000012">
    <property type="protein sequence ID" value="SJZ83883.1"/>
    <property type="molecule type" value="Genomic_DNA"/>
</dbReference>
<dbReference type="InterPro" id="IPR036390">
    <property type="entry name" value="WH_DNA-bd_sf"/>
</dbReference>
<dbReference type="PANTHER" id="PTHR34824:SF1">
    <property type="entry name" value="HEAT-INDUCIBLE TRANSCRIPTION REPRESSOR HRCA"/>
    <property type="match status" value="1"/>
</dbReference>
<evidence type="ECO:0000313" key="7">
    <source>
        <dbReference type="EMBL" id="SJZ83883.1"/>
    </source>
</evidence>
<dbReference type="Pfam" id="PF01628">
    <property type="entry name" value="HrcA"/>
    <property type="match status" value="1"/>
</dbReference>
<comment type="similarity">
    <text evidence="5">Belongs to the HrcA family.</text>
</comment>
<keyword evidence="4 5" id="KW-0804">Transcription</keyword>
<accession>A0A1T4NXC3</accession>
<dbReference type="GO" id="GO:0045892">
    <property type="term" value="P:negative regulation of DNA-templated transcription"/>
    <property type="evidence" value="ECO:0007669"/>
    <property type="project" value="UniProtKB-UniRule"/>
</dbReference>
<dbReference type="OrthoDB" id="9783139at2"/>
<evidence type="ECO:0000313" key="8">
    <source>
        <dbReference type="Proteomes" id="UP000191153"/>
    </source>
</evidence>
<reference evidence="7 8" key="1">
    <citation type="submission" date="2017-02" db="EMBL/GenBank/DDBJ databases">
        <authorList>
            <person name="Peterson S.W."/>
        </authorList>
    </citation>
    <scope>NUCLEOTIDE SEQUENCE [LARGE SCALE GENOMIC DNA]</scope>
    <source>
        <strain evidence="7 8">ATCC 700028</strain>
    </source>
</reference>
<keyword evidence="3 5" id="KW-0346">Stress response</keyword>
<protein>
    <recommendedName>
        <fullName evidence="5">Heat-inducible transcription repressor HrcA</fullName>
    </recommendedName>
</protein>
<dbReference type="HAMAP" id="MF_00081">
    <property type="entry name" value="HrcA"/>
    <property type="match status" value="1"/>
</dbReference>
<name>A0A1T4NXC3_9FUSO</name>
<dbReference type="Gene3D" id="3.30.450.40">
    <property type="match status" value="1"/>
</dbReference>
<dbReference type="RefSeq" id="WP_078694173.1">
    <property type="nucleotide sequence ID" value="NZ_FUWX01000012.1"/>
</dbReference>
<evidence type="ECO:0000256" key="3">
    <source>
        <dbReference type="ARBA" id="ARBA00023016"/>
    </source>
</evidence>
<evidence type="ECO:0000256" key="4">
    <source>
        <dbReference type="ARBA" id="ARBA00023163"/>
    </source>
</evidence>
<evidence type="ECO:0000256" key="1">
    <source>
        <dbReference type="ARBA" id="ARBA00022491"/>
    </source>
</evidence>
<keyword evidence="1 5" id="KW-0678">Repressor</keyword>
<keyword evidence="2 5" id="KW-0805">Transcription regulation</keyword>
<dbReference type="AlphaFoldDB" id="A0A1T4NXC3"/>
<evidence type="ECO:0000256" key="2">
    <source>
        <dbReference type="ARBA" id="ARBA00023015"/>
    </source>
</evidence>
<dbReference type="Gene3D" id="3.30.390.60">
    <property type="entry name" value="Heat-inducible transcription repressor hrca homolog, domain 3"/>
    <property type="match status" value="1"/>
</dbReference>
<dbReference type="SUPFAM" id="SSF55781">
    <property type="entry name" value="GAF domain-like"/>
    <property type="match status" value="1"/>
</dbReference>
<dbReference type="InterPro" id="IPR023120">
    <property type="entry name" value="WHTH_transcript_rep_HrcA_IDD"/>
</dbReference>
<sequence length="335" mass="38622">MPVSEREKLVLSAIIDFYLTSGETIGSRTLVKKYNIDLSSATIRNVMADLEDMGYIAKTHTSSGRIPTDKGYKYYLEELLRIDKLSREEKSKIEIYYEKRVRELDAILERTSTLLSKLTNYTGIVIEPDHNKEKIKKVELVHIDDYMSMAVVVMESRTVRTKKIYFEDRISKEELVKLSETMNQRIQGQNLESFQIDSIFNQIYDHVEGKLFLENTSEIFKDKHVNEVSDILELFNKKKDIKEIFEEVVKSRHTNYGEVNVILGEELPIKGLEDFSFVYSVYKMGDSKGVIGVIGPKRMAYSRTMGLVQHVTEEVNKVISEIREEGDGNGGKRDS</sequence>
<gene>
    <name evidence="5" type="primary">hrcA</name>
    <name evidence="7" type="ORF">SAMN02745174_01703</name>
</gene>
<dbReference type="InterPro" id="IPR036388">
    <property type="entry name" value="WH-like_DNA-bd_sf"/>
</dbReference>